<dbReference type="EMBL" id="JAGKQH010000018">
    <property type="protein sequence ID" value="KAG6574051.1"/>
    <property type="molecule type" value="Genomic_DNA"/>
</dbReference>
<evidence type="ECO:0000313" key="7">
    <source>
        <dbReference type="EMBL" id="KAG6574051.1"/>
    </source>
</evidence>
<dbReference type="GO" id="GO:0030154">
    <property type="term" value="P:cell differentiation"/>
    <property type="evidence" value="ECO:0007669"/>
    <property type="project" value="UniProtKB-KW"/>
</dbReference>
<keyword evidence="8" id="KW-1185">Reference proteome</keyword>
<gene>
    <name evidence="7" type="primary">CLE10</name>
    <name evidence="7" type="ORF">SDJN03_27938</name>
</gene>
<sequence>MKASLSPSSSFATNGQLIMMILIVLFLFVSSSTATRLSNHPPSTTVPEASPITPRHHPPRHKQQLHPCDALTRENSRSLCIHLHRVYQHRLPVYLPPLPLPLLTHNQIDPRYGVEKRLVPSGPNPLHN</sequence>
<reference evidence="7 8" key="1">
    <citation type="journal article" date="2021" name="Hortic Res">
        <title>The domestication of Cucurbita argyrosperma as revealed by the genome of its wild relative.</title>
        <authorList>
            <person name="Barrera-Redondo J."/>
            <person name="Sanchez-de la Vega G."/>
            <person name="Aguirre-Liguori J.A."/>
            <person name="Castellanos-Morales G."/>
            <person name="Gutierrez-Guerrero Y.T."/>
            <person name="Aguirre-Dugua X."/>
            <person name="Aguirre-Planter E."/>
            <person name="Tenaillon M.I."/>
            <person name="Lira-Saade R."/>
            <person name="Eguiarte L.E."/>
        </authorList>
    </citation>
    <scope>NUCLEOTIDE SEQUENCE [LARGE SCALE GENOMIC DNA]</scope>
    <source>
        <strain evidence="7">JBR-2021</strain>
    </source>
</reference>
<feature type="chain" id="PRO_5043775685" evidence="6">
    <location>
        <begin position="35"/>
        <end position="128"/>
    </location>
</feature>
<feature type="region of interest" description="Disordered" evidence="5">
    <location>
        <begin position="35"/>
        <end position="65"/>
    </location>
</feature>
<name>A0AAV6M335_9ROSI</name>
<keyword evidence="3" id="KW-0221">Differentiation</keyword>
<evidence type="ECO:0000256" key="2">
    <source>
        <dbReference type="ARBA" id="ARBA00022473"/>
    </source>
</evidence>
<evidence type="ECO:0000256" key="6">
    <source>
        <dbReference type="SAM" id="SignalP"/>
    </source>
</evidence>
<evidence type="ECO:0000256" key="3">
    <source>
        <dbReference type="ARBA" id="ARBA00022782"/>
    </source>
</evidence>
<dbReference type="PANTHER" id="PTHR34359">
    <property type="entry name" value="CLAVATA3/ESR (CLE)-RELATED PROTEIN 10"/>
    <property type="match status" value="1"/>
</dbReference>
<proteinExistence type="inferred from homology"/>
<keyword evidence="6" id="KW-0732">Signal</keyword>
<dbReference type="PANTHER" id="PTHR34359:SF5">
    <property type="entry name" value="CLAVATA3_ESR (CLE)-RELATED PROTEIN 9"/>
    <property type="match status" value="1"/>
</dbReference>
<feature type="signal peptide" evidence="6">
    <location>
        <begin position="1"/>
        <end position="34"/>
    </location>
</feature>
<protein>
    <submittedName>
        <fullName evidence="7">CLAVATA3/ESR (CLE)-related protein 10</fullName>
    </submittedName>
</protein>
<keyword evidence="2" id="KW-0217">Developmental protein</keyword>
<organism evidence="7 8">
    <name type="scientific">Cucurbita argyrosperma subsp. sororia</name>
    <dbReference type="NCBI Taxonomy" id="37648"/>
    <lineage>
        <taxon>Eukaryota</taxon>
        <taxon>Viridiplantae</taxon>
        <taxon>Streptophyta</taxon>
        <taxon>Embryophyta</taxon>
        <taxon>Tracheophyta</taxon>
        <taxon>Spermatophyta</taxon>
        <taxon>Magnoliopsida</taxon>
        <taxon>eudicotyledons</taxon>
        <taxon>Gunneridae</taxon>
        <taxon>Pentapetalae</taxon>
        <taxon>rosids</taxon>
        <taxon>fabids</taxon>
        <taxon>Cucurbitales</taxon>
        <taxon>Cucurbitaceae</taxon>
        <taxon>Cucurbiteae</taxon>
        <taxon>Cucurbita</taxon>
    </lineage>
</organism>
<comment type="caution">
    <text evidence="7">The sequence shown here is derived from an EMBL/GenBank/DDBJ whole genome shotgun (WGS) entry which is preliminary data.</text>
</comment>
<feature type="compositionally biased region" description="Basic residues" evidence="5">
    <location>
        <begin position="54"/>
        <end position="64"/>
    </location>
</feature>
<dbReference type="AlphaFoldDB" id="A0AAV6M335"/>
<evidence type="ECO:0000313" key="8">
    <source>
        <dbReference type="Proteomes" id="UP000685013"/>
    </source>
</evidence>
<dbReference type="InterPro" id="IPR039618">
    <property type="entry name" value="CLE9-13"/>
</dbReference>
<evidence type="ECO:0000256" key="4">
    <source>
        <dbReference type="ARBA" id="ARBA00023278"/>
    </source>
</evidence>
<accession>A0AAV6M335</accession>
<feature type="compositionally biased region" description="Polar residues" evidence="5">
    <location>
        <begin position="35"/>
        <end position="47"/>
    </location>
</feature>
<evidence type="ECO:0000256" key="5">
    <source>
        <dbReference type="SAM" id="MobiDB-lite"/>
    </source>
</evidence>
<dbReference type="Proteomes" id="UP000685013">
    <property type="component" value="Chromosome 18"/>
</dbReference>
<keyword evidence="4" id="KW-0379">Hydroxylation</keyword>
<comment type="similarity">
    <text evidence="1">Belongs to the CLV3/ESR signal peptide family.</text>
</comment>
<evidence type="ECO:0000256" key="1">
    <source>
        <dbReference type="ARBA" id="ARBA00005416"/>
    </source>
</evidence>
<feature type="non-terminal residue" evidence="7">
    <location>
        <position position="1"/>
    </location>
</feature>